<keyword evidence="8" id="KW-0732">Signal</keyword>
<dbReference type="GO" id="GO:0050482">
    <property type="term" value="P:arachidonate secretion"/>
    <property type="evidence" value="ECO:0007669"/>
    <property type="project" value="InterPro"/>
</dbReference>
<dbReference type="EMBL" id="JAXCGZ010015270">
    <property type="protein sequence ID" value="KAK7070665.1"/>
    <property type="molecule type" value="Genomic_DNA"/>
</dbReference>
<feature type="binding site" evidence="5">
    <location>
        <position position="61"/>
    </location>
    <ligand>
        <name>Ca(2+)</name>
        <dbReference type="ChEBI" id="CHEBI:29108"/>
    </ligand>
</feature>
<dbReference type="EC" id="3.1.1.4" evidence="8"/>
<dbReference type="InterPro" id="IPR001211">
    <property type="entry name" value="PLA2"/>
</dbReference>
<dbReference type="InterPro" id="IPR016090">
    <property type="entry name" value="PLA2-like_dom"/>
</dbReference>
<feature type="disulfide bond" evidence="6">
    <location>
        <begin position="60"/>
        <end position="77"/>
    </location>
</feature>
<comment type="cofactor">
    <cofactor evidence="5">
        <name>Ca(2+)</name>
        <dbReference type="ChEBI" id="CHEBI:29108"/>
    </cofactor>
    <text evidence="5">Binds 1 Ca(2+) ion per subunit.</text>
</comment>
<sequence length="156" mass="17730">MKSSELFGVLTVFLGLFVLSECGSSRHLLRQKRYIGQFGDMIRLAVQREALHYNNYGNHCGFQGGELPIVDEVDRCCFNHDRCYDAADAGPCSSSWFGASYVRYDWRWDGQQLHCGASDDPCRRTACECDVTAVECFARHPWNAANKKQSVWDIFA</sequence>
<dbReference type="InterPro" id="IPR033113">
    <property type="entry name" value="PLA2_histidine"/>
</dbReference>
<dbReference type="Pfam" id="PF00068">
    <property type="entry name" value="Phospholip_A2_1"/>
    <property type="match status" value="1"/>
</dbReference>
<organism evidence="10 11">
    <name type="scientific">Halocaridina rubra</name>
    <name type="common">Hawaiian red shrimp</name>
    <dbReference type="NCBI Taxonomy" id="373956"/>
    <lineage>
        <taxon>Eukaryota</taxon>
        <taxon>Metazoa</taxon>
        <taxon>Ecdysozoa</taxon>
        <taxon>Arthropoda</taxon>
        <taxon>Crustacea</taxon>
        <taxon>Multicrustacea</taxon>
        <taxon>Malacostraca</taxon>
        <taxon>Eumalacostraca</taxon>
        <taxon>Eucarida</taxon>
        <taxon>Decapoda</taxon>
        <taxon>Pleocyemata</taxon>
        <taxon>Caridea</taxon>
        <taxon>Atyoidea</taxon>
        <taxon>Atyidae</taxon>
        <taxon>Halocaridina</taxon>
    </lineage>
</organism>
<evidence type="ECO:0000313" key="10">
    <source>
        <dbReference type="EMBL" id="KAK7070665.1"/>
    </source>
</evidence>
<dbReference type="GO" id="GO:0006644">
    <property type="term" value="P:phospholipid metabolic process"/>
    <property type="evidence" value="ECO:0007669"/>
    <property type="project" value="InterPro"/>
</dbReference>
<dbReference type="Gene3D" id="1.20.90.10">
    <property type="entry name" value="Phospholipase A2 domain"/>
    <property type="match status" value="1"/>
</dbReference>
<dbReference type="PANTHER" id="PTHR11716:SF51">
    <property type="entry name" value="PHOSPHOLIPASE A2"/>
    <property type="match status" value="1"/>
</dbReference>
<feature type="disulfide bond" evidence="6">
    <location>
        <begin position="83"/>
        <end position="129"/>
    </location>
</feature>
<dbReference type="PANTHER" id="PTHR11716">
    <property type="entry name" value="PHOSPHOLIPASE A2 FAMILY MEMBER"/>
    <property type="match status" value="1"/>
</dbReference>
<evidence type="ECO:0000256" key="7">
    <source>
        <dbReference type="RuleBase" id="RU003654"/>
    </source>
</evidence>
<proteinExistence type="inferred from homology"/>
<evidence type="ECO:0000256" key="3">
    <source>
        <dbReference type="ARBA" id="ARBA00023157"/>
    </source>
</evidence>
<dbReference type="PROSITE" id="PS00118">
    <property type="entry name" value="PA2_HIS"/>
    <property type="match status" value="1"/>
</dbReference>
<dbReference type="GO" id="GO:0016042">
    <property type="term" value="P:lipid catabolic process"/>
    <property type="evidence" value="ECO:0007669"/>
    <property type="project" value="InterPro"/>
</dbReference>
<feature type="signal peptide" evidence="8">
    <location>
        <begin position="1"/>
        <end position="22"/>
    </location>
</feature>
<dbReference type="AlphaFoldDB" id="A0AAN8WR12"/>
<dbReference type="PRINTS" id="PR00389">
    <property type="entry name" value="PHPHLIPASEA2"/>
</dbReference>
<keyword evidence="5 8" id="KW-0106">Calcium</keyword>
<keyword evidence="3 6" id="KW-1015">Disulfide bond</keyword>
<comment type="similarity">
    <text evidence="7">Belongs to the phospholipase A2 family.</text>
</comment>
<feature type="disulfide bond" evidence="6">
    <location>
        <begin position="76"/>
        <end position="136"/>
    </location>
</feature>
<dbReference type="PROSITE" id="PS00119">
    <property type="entry name" value="PA2_ASP"/>
    <property type="match status" value="1"/>
</dbReference>
<evidence type="ECO:0000256" key="5">
    <source>
        <dbReference type="PIRSR" id="PIRSR601211-2"/>
    </source>
</evidence>
<feature type="active site" evidence="4">
    <location>
        <position position="130"/>
    </location>
</feature>
<dbReference type="InterPro" id="IPR036444">
    <property type="entry name" value="PLipase_A2_dom_sf"/>
</dbReference>
<dbReference type="InterPro" id="IPR033112">
    <property type="entry name" value="PLA2_Asp_AS"/>
</dbReference>
<dbReference type="Proteomes" id="UP001381693">
    <property type="component" value="Unassembled WGS sequence"/>
</dbReference>
<evidence type="ECO:0000256" key="2">
    <source>
        <dbReference type="ARBA" id="ARBA00022525"/>
    </source>
</evidence>
<protein>
    <recommendedName>
        <fullName evidence="8">Phospholipase A2</fullName>
        <ecNumber evidence="8">3.1.1.4</ecNumber>
    </recommendedName>
</protein>
<comment type="caution">
    <text evidence="10">The sequence shown here is derived from an EMBL/GenBank/DDBJ whole genome shotgun (WGS) entry which is preliminary data.</text>
</comment>
<dbReference type="GO" id="GO:0005543">
    <property type="term" value="F:phospholipid binding"/>
    <property type="evidence" value="ECO:0007669"/>
    <property type="project" value="TreeGrafter"/>
</dbReference>
<name>A0AAN8WR12_HALRR</name>
<evidence type="ECO:0000256" key="4">
    <source>
        <dbReference type="PIRSR" id="PIRSR601211-1"/>
    </source>
</evidence>
<feature type="chain" id="PRO_5042670901" description="Phospholipase A2" evidence="8">
    <location>
        <begin position="23"/>
        <end position="156"/>
    </location>
</feature>
<dbReference type="SMART" id="SM00085">
    <property type="entry name" value="PA2c"/>
    <property type="match status" value="1"/>
</dbReference>
<dbReference type="GO" id="GO:0005509">
    <property type="term" value="F:calcium ion binding"/>
    <property type="evidence" value="ECO:0007669"/>
    <property type="project" value="InterPro"/>
</dbReference>
<dbReference type="GO" id="GO:0047498">
    <property type="term" value="F:calcium-dependent phospholipase A2 activity"/>
    <property type="evidence" value="ECO:0007669"/>
    <property type="project" value="TreeGrafter"/>
</dbReference>
<evidence type="ECO:0000256" key="1">
    <source>
        <dbReference type="ARBA" id="ARBA00004613"/>
    </source>
</evidence>
<gene>
    <name evidence="10" type="primary">PLA2G1B</name>
    <name evidence="10" type="ORF">SK128_010127</name>
</gene>
<feature type="binding site" evidence="5">
    <location>
        <position position="81"/>
    </location>
    <ligand>
        <name>Ca(2+)</name>
        <dbReference type="ChEBI" id="CHEBI:29108"/>
    </ligand>
</feature>
<comment type="catalytic activity">
    <reaction evidence="8">
        <text>a 1,2-diacyl-sn-glycero-3-phosphocholine + H2O = a 1-acyl-sn-glycero-3-phosphocholine + a fatty acid + H(+)</text>
        <dbReference type="Rhea" id="RHEA:15801"/>
        <dbReference type="ChEBI" id="CHEBI:15377"/>
        <dbReference type="ChEBI" id="CHEBI:15378"/>
        <dbReference type="ChEBI" id="CHEBI:28868"/>
        <dbReference type="ChEBI" id="CHEBI:57643"/>
        <dbReference type="ChEBI" id="CHEBI:58168"/>
        <dbReference type="EC" id="3.1.1.4"/>
    </reaction>
</comment>
<feature type="active site" evidence="4">
    <location>
        <position position="80"/>
    </location>
</feature>
<evidence type="ECO:0000256" key="6">
    <source>
        <dbReference type="PIRSR" id="PIRSR601211-3"/>
    </source>
</evidence>
<dbReference type="CDD" id="cd00125">
    <property type="entry name" value="PLA2c"/>
    <property type="match status" value="1"/>
</dbReference>
<keyword evidence="5" id="KW-0479">Metal-binding</keyword>
<accession>A0AAN8WR12</accession>
<feature type="disulfide bond" evidence="6">
    <location>
        <begin position="92"/>
        <end position="122"/>
    </location>
</feature>
<feature type="domain" description="Phospholipase A2-like central" evidence="9">
    <location>
        <begin position="34"/>
        <end position="156"/>
    </location>
</feature>
<feature type="disulfide bond" evidence="6">
    <location>
        <begin position="115"/>
        <end position="127"/>
    </location>
</feature>
<evidence type="ECO:0000259" key="9">
    <source>
        <dbReference type="SMART" id="SM00085"/>
    </source>
</evidence>
<evidence type="ECO:0000313" key="11">
    <source>
        <dbReference type="Proteomes" id="UP001381693"/>
    </source>
</evidence>
<reference evidence="10 11" key="1">
    <citation type="submission" date="2023-11" db="EMBL/GenBank/DDBJ databases">
        <title>Halocaridina rubra genome assembly.</title>
        <authorList>
            <person name="Smith C."/>
        </authorList>
    </citation>
    <scope>NUCLEOTIDE SEQUENCE [LARGE SCALE GENOMIC DNA]</scope>
    <source>
        <strain evidence="10">EP-1</strain>
        <tissue evidence="10">Whole</tissue>
    </source>
</reference>
<keyword evidence="11" id="KW-1185">Reference proteome</keyword>
<keyword evidence="2 8" id="KW-0964">Secreted</keyword>
<keyword evidence="8 10" id="KW-0378">Hydrolase</keyword>
<dbReference type="GO" id="GO:0005576">
    <property type="term" value="C:extracellular region"/>
    <property type="evidence" value="ECO:0007669"/>
    <property type="project" value="UniProtKB-SubCell"/>
</dbReference>
<dbReference type="SUPFAM" id="SSF48619">
    <property type="entry name" value="Phospholipase A2, PLA2"/>
    <property type="match status" value="1"/>
</dbReference>
<evidence type="ECO:0000256" key="8">
    <source>
        <dbReference type="RuleBase" id="RU361236"/>
    </source>
</evidence>
<keyword evidence="8" id="KW-0443">Lipid metabolism</keyword>
<comment type="subcellular location">
    <subcellularLocation>
        <location evidence="1 8">Secreted</location>
    </subcellularLocation>
</comment>